<keyword evidence="2" id="KW-1133">Transmembrane helix</keyword>
<protein>
    <submittedName>
        <fullName evidence="3">Uncharacterized protein</fullName>
    </submittedName>
</protein>
<reference evidence="3" key="1">
    <citation type="submission" date="2020-10" db="EMBL/GenBank/DDBJ databases">
        <title>Taxonomic study of unclassified bacteria belonging to the class Ktedonobacteria.</title>
        <authorList>
            <person name="Yabe S."/>
            <person name="Wang C.M."/>
            <person name="Zheng Y."/>
            <person name="Sakai Y."/>
            <person name="Cavaletti L."/>
            <person name="Monciardini P."/>
            <person name="Donadio S."/>
        </authorList>
    </citation>
    <scope>NUCLEOTIDE SEQUENCE</scope>
    <source>
        <strain evidence="3">ID150040</strain>
    </source>
</reference>
<dbReference type="AlphaFoldDB" id="A0A8J3IRZ4"/>
<dbReference type="EMBL" id="BNJK01000001">
    <property type="protein sequence ID" value="GHO96799.1"/>
    <property type="molecule type" value="Genomic_DNA"/>
</dbReference>
<proteinExistence type="predicted"/>
<feature type="coiled-coil region" evidence="1">
    <location>
        <begin position="212"/>
        <end position="242"/>
    </location>
</feature>
<keyword evidence="2" id="KW-0472">Membrane</keyword>
<name>A0A8J3IRZ4_9CHLR</name>
<feature type="coiled-coil region" evidence="1">
    <location>
        <begin position="71"/>
        <end position="155"/>
    </location>
</feature>
<sequence length="338" mass="39189">MLSSDDLTQTTDELVTGELQTGALERLPRILDRKSLVSERRQSILHQKQTTDALPNLTPDTPNAKVAWRQVMQLREENRRLRFDLDEAQTELQRLVADYKALQSEFEREASIIHNGHQQEVEHYQNLLSEATAERDRLREAQQQLEQRYQDLYHSFQETVDEEARKMVSEATKTLTLSPDSRPVLLQEMMETVESQVRRVEDKHLVEALYLKREVERMAGQMEQKQRELDQELQNLLSMQLTVREQAKLRMKVLHSRLHARWTVKSVSTTLGILALLIVLQFACLAFFHVQVGSNLSLSLITPIVVCVILALVLTTPINMIKHLYTGAPHKRRVKEDL</sequence>
<evidence type="ECO:0000313" key="3">
    <source>
        <dbReference type="EMBL" id="GHO96799.1"/>
    </source>
</evidence>
<gene>
    <name evidence="3" type="ORF">KSF_068470</name>
</gene>
<evidence type="ECO:0000313" key="4">
    <source>
        <dbReference type="Proteomes" id="UP000597444"/>
    </source>
</evidence>
<dbReference type="Proteomes" id="UP000597444">
    <property type="component" value="Unassembled WGS sequence"/>
</dbReference>
<keyword evidence="2" id="KW-0812">Transmembrane</keyword>
<dbReference type="RefSeq" id="WP_220207397.1">
    <property type="nucleotide sequence ID" value="NZ_BNJK01000001.1"/>
</dbReference>
<keyword evidence="1" id="KW-0175">Coiled coil</keyword>
<feature type="transmembrane region" description="Helical" evidence="2">
    <location>
        <begin position="267"/>
        <end position="290"/>
    </location>
</feature>
<evidence type="ECO:0000256" key="1">
    <source>
        <dbReference type="SAM" id="Coils"/>
    </source>
</evidence>
<keyword evidence="4" id="KW-1185">Reference proteome</keyword>
<accession>A0A8J3IRZ4</accession>
<evidence type="ECO:0000256" key="2">
    <source>
        <dbReference type="SAM" id="Phobius"/>
    </source>
</evidence>
<comment type="caution">
    <text evidence="3">The sequence shown here is derived from an EMBL/GenBank/DDBJ whole genome shotgun (WGS) entry which is preliminary data.</text>
</comment>
<feature type="transmembrane region" description="Helical" evidence="2">
    <location>
        <begin position="296"/>
        <end position="314"/>
    </location>
</feature>
<organism evidence="3 4">
    <name type="scientific">Reticulibacter mediterranei</name>
    <dbReference type="NCBI Taxonomy" id="2778369"/>
    <lineage>
        <taxon>Bacteria</taxon>
        <taxon>Bacillati</taxon>
        <taxon>Chloroflexota</taxon>
        <taxon>Ktedonobacteria</taxon>
        <taxon>Ktedonobacterales</taxon>
        <taxon>Reticulibacteraceae</taxon>
        <taxon>Reticulibacter</taxon>
    </lineage>
</organism>